<evidence type="ECO:0000313" key="2">
    <source>
        <dbReference type="Proteomes" id="UP000652761"/>
    </source>
</evidence>
<name>A0A843UDF4_COLES</name>
<dbReference type="Proteomes" id="UP000652761">
    <property type="component" value="Unassembled WGS sequence"/>
</dbReference>
<accession>A0A843UDF4</accession>
<sequence length="144" mass="16193">MVIPRRSGRKIEAEQQIGAFPIGPLEALGALRDTKPEVCLGLSVCICRQVICICRQVHSGIQNLRSVLGCLCVSVDRSHSPENLNSVCRHLSTALFLYVDRVQPARWLRTCAKAKKTYRGLDEESLAQSRVFHMERWSKSRESA</sequence>
<comment type="caution">
    <text evidence="1">The sequence shown here is derived from an EMBL/GenBank/DDBJ whole genome shotgun (WGS) entry which is preliminary data.</text>
</comment>
<gene>
    <name evidence="1" type="ORF">Taro_013908</name>
</gene>
<keyword evidence="2" id="KW-1185">Reference proteome</keyword>
<dbReference type="EMBL" id="NMUH01000567">
    <property type="protein sequence ID" value="MQL81451.1"/>
    <property type="molecule type" value="Genomic_DNA"/>
</dbReference>
<evidence type="ECO:0000313" key="1">
    <source>
        <dbReference type="EMBL" id="MQL81451.1"/>
    </source>
</evidence>
<organism evidence="1 2">
    <name type="scientific">Colocasia esculenta</name>
    <name type="common">Wild taro</name>
    <name type="synonym">Arum esculentum</name>
    <dbReference type="NCBI Taxonomy" id="4460"/>
    <lineage>
        <taxon>Eukaryota</taxon>
        <taxon>Viridiplantae</taxon>
        <taxon>Streptophyta</taxon>
        <taxon>Embryophyta</taxon>
        <taxon>Tracheophyta</taxon>
        <taxon>Spermatophyta</taxon>
        <taxon>Magnoliopsida</taxon>
        <taxon>Liliopsida</taxon>
        <taxon>Araceae</taxon>
        <taxon>Aroideae</taxon>
        <taxon>Colocasieae</taxon>
        <taxon>Colocasia</taxon>
    </lineage>
</organism>
<proteinExistence type="predicted"/>
<dbReference type="AlphaFoldDB" id="A0A843UDF4"/>
<protein>
    <submittedName>
        <fullName evidence="1">Uncharacterized protein</fullName>
    </submittedName>
</protein>
<reference evidence="1" key="1">
    <citation type="submission" date="2017-07" db="EMBL/GenBank/DDBJ databases">
        <title>Taro Niue Genome Assembly and Annotation.</title>
        <authorList>
            <person name="Atibalentja N."/>
            <person name="Keating K."/>
            <person name="Fields C.J."/>
        </authorList>
    </citation>
    <scope>NUCLEOTIDE SEQUENCE</scope>
    <source>
        <strain evidence="1">Niue_2</strain>
        <tissue evidence="1">Leaf</tissue>
    </source>
</reference>